<protein>
    <recommendedName>
        <fullName evidence="13">Alanine--tRNA ligase</fullName>
        <ecNumber evidence="13">6.1.1.7</ecNumber>
    </recommendedName>
    <alternativeName>
        <fullName evidence="13">Alanyl-tRNA synthetase</fullName>
        <shortName evidence="13">AlaRS</shortName>
    </alternativeName>
</protein>
<feature type="binding site" evidence="13">
    <location>
        <position position="637"/>
    </location>
    <ligand>
        <name>Zn(2+)</name>
        <dbReference type="ChEBI" id="CHEBI:29105"/>
    </ligand>
</feature>
<dbReference type="GO" id="GO:0005829">
    <property type="term" value="C:cytosol"/>
    <property type="evidence" value="ECO:0007669"/>
    <property type="project" value="TreeGrafter"/>
</dbReference>
<dbReference type="SMART" id="SM00863">
    <property type="entry name" value="tRNA_SAD"/>
    <property type="match status" value="1"/>
</dbReference>
<dbReference type="InterPro" id="IPR013324">
    <property type="entry name" value="RNA_pol_sigma_r3/r4-like"/>
</dbReference>
<keyword evidence="13" id="KW-0963">Cytoplasm</keyword>
<feature type="binding site" evidence="13">
    <location>
        <position position="633"/>
    </location>
    <ligand>
        <name>Zn(2+)</name>
        <dbReference type="ChEBI" id="CHEBI:29105"/>
    </ligand>
</feature>
<keyword evidence="4 13" id="KW-0479">Metal-binding</keyword>
<keyword evidence="6 13" id="KW-0862">Zinc</keyword>
<accession>S5DRM4</accession>
<dbReference type="Gene3D" id="3.30.54.20">
    <property type="match status" value="1"/>
</dbReference>
<comment type="similarity">
    <text evidence="1 13">Belongs to the class-II aminoacyl-tRNA synthetase family.</text>
</comment>
<feature type="binding site" evidence="13">
    <location>
        <position position="535"/>
    </location>
    <ligand>
        <name>Zn(2+)</name>
        <dbReference type="ChEBI" id="CHEBI:29105"/>
    </ligand>
</feature>
<dbReference type="Pfam" id="PF01411">
    <property type="entry name" value="tRNA-synt_2c"/>
    <property type="match status" value="1"/>
</dbReference>
<dbReference type="InterPro" id="IPR018165">
    <property type="entry name" value="Ala-tRNA-synth_IIc_core"/>
</dbReference>
<dbReference type="Gene3D" id="2.40.30.130">
    <property type="match status" value="1"/>
</dbReference>
<dbReference type="PANTHER" id="PTHR11777:SF9">
    <property type="entry name" value="ALANINE--TRNA LIGASE, CYTOPLASMIC"/>
    <property type="match status" value="1"/>
</dbReference>
<dbReference type="GO" id="GO:0008270">
    <property type="term" value="F:zinc ion binding"/>
    <property type="evidence" value="ECO:0007669"/>
    <property type="project" value="UniProtKB-UniRule"/>
</dbReference>
<dbReference type="Gene3D" id="3.30.980.10">
    <property type="entry name" value="Threonyl-trna Synthetase, Chain A, domain 2"/>
    <property type="match status" value="1"/>
</dbReference>
<evidence type="ECO:0000256" key="11">
    <source>
        <dbReference type="ARBA" id="ARBA00024779"/>
    </source>
</evidence>
<feature type="coiled-coil region" evidence="14">
    <location>
        <begin position="692"/>
        <end position="719"/>
    </location>
</feature>
<feature type="binding site" evidence="13">
    <location>
        <position position="531"/>
    </location>
    <ligand>
        <name>Zn(2+)</name>
        <dbReference type="ChEBI" id="CHEBI:29105"/>
    </ligand>
</feature>
<evidence type="ECO:0000256" key="7">
    <source>
        <dbReference type="ARBA" id="ARBA00022840"/>
    </source>
</evidence>
<evidence type="ECO:0000256" key="4">
    <source>
        <dbReference type="ARBA" id="ARBA00022723"/>
    </source>
</evidence>
<evidence type="ECO:0000313" key="16">
    <source>
        <dbReference type="EMBL" id="AGQ19590.1"/>
    </source>
</evidence>
<evidence type="ECO:0000256" key="3">
    <source>
        <dbReference type="ARBA" id="ARBA00022598"/>
    </source>
</evidence>
<name>S5DRM4_9ACTN</name>
<keyword evidence="3 13" id="KW-0436">Ligase</keyword>
<dbReference type="GO" id="GO:0002161">
    <property type="term" value="F:aminoacyl-tRNA deacylase activity"/>
    <property type="evidence" value="ECO:0007669"/>
    <property type="project" value="TreeGrafter"/>
</dbReference>
<dbReference type="SUPFAM" id="SSF88659">
    <property type="entry name" value="Sigma3 and sigma4 domains of RNA polymerase sigma factors"/>
    <property type="match status" value="1"/>
</dbReference>
<dbReference type="AlphaFoldDB" id="S5DRM4"/>
<dbReference type="SUPFAM" id="SSF55681">
    <property type="entry name" value="Class II aaRS and biotin synthetases"/>
    <property type="match status" value="1"/>
</dbReference>
<keyword evidence="7 13" id="KW-0067">ATP-binding</keyword>
<dbReference type="SUPFAM" id="SSF101353">
    <property type="entry name" value="Putative anticodon-binding domain of alanyl-tRNA synthetase (AlaRS)"/>
    <property type="match status" value="1"/>
</dbReference>
<evidence type="ECO:0000256" key="10">
    <source>
        <dbReference type="ARBA" id="ARBA00023146"/>
    </source>
</evidence>
<dbReference type="EMBL" id="KC811136">
    <property type="protein sequence ID" value="AGQ19590.1"/>
    <property type="molecule type" value="Genomic_DNA"/>
</dbReference>
<reference evidence="16" key="1">
    <citation type="journal article" date="2013" name="Sci. Rep.">
        <title>Metagenomics uncovers a new group of low GC and ultra-small marine Actinobacteria.</title>
        <authorList>
            <person name="Ghai R."/>
            <person name="Mizuno C.M."/>
            <person name="Picazo A."/>
            <person name="Camacho A."/>
            <person name="Rodriguez-Valera F."/>
        </authorList>
    </citation>
    <scope>NUCLEOTIDE SEQUENCE</scope>
</reference>
<evidence type="ECO:0000256" key="13">
    <source>
        <dbReference type="HAMAP-Rule" id="MF_00036"/>
    </source>
</evidence>
<dbReference type="Gene3D" id="3.10.310.40">
    <property type="match status" value="1"/>
</dbReference>
<keyword evidence="5 13" id="KW-0547">Nucleotide-binding</keyword>
<dbReference type="InterPro" id="IPR018163">
    <property type="entry name" value="Thr/Ala-tRNA-synth_IIc_edit"/>
</dbReference>
<keyword evidence="9 13" id="KW-0648">Protein biosynthesis</keyword>
<evidence type="ECO:0000256" key="5">
    <source>
        <dbReference type="ARBA" id="ARBA00022741"/>
    </source>
</evidence>
<evidence type="ECO:0000256" key="2">
    <source>
        <dbReference type="ARBA" id="ARBA00022555"/>
    </source>
</evidence>
<dbReference type="SUPFAM" id="SSF55186">
    <property type="entry name" value="ThrRS/AlaRS common domain"/>
    <property type="match status" value="1"/>
</dbReference>
<dbReference type="InterPro" id="IPR045864">
    <property type="entry name" value="aa-tRNA-synth_II/BPL/LPL"/>
</dbReference>
<dbReference type="InterPro" id="IPR012947">
    <property type="entry name" value="tRNA_SAD"/>
</dbReference>
<organism evidence="16">
    <name type="scientific">Candidatus Actinomarina minuta</name>
    <dbReference type="NCBI Taxonomy" id="1389454"/>
    <lineage>
        <taxon>Bacteria</taxon>
        <taxon>Bacillati</taxon>
        <taxon>Actinomycetota</taxon>
        <taxon>Actinomycetes</taxon>
        <taxon>Candidatus Actinomarinidae</taxon>
        <taxon>Candidatus Actinomarinales</taxon>
        <taxon>Candidatus Actinomarineae</taxon>
        <taxon>Candidatus Actinomarinaceae</taxon>
        <taxon>Candidatus Actinomarina</taxon>
    </lineage>
</organism>
<dbReference type="GO" id="GO:0000049">
    <property type="term" value="F:tRNA binding"/>
    <property type="evidence" value="ECO:0007669"/>
    <property type="project" value="UniProtKB-KW"/>
</dbReference>
<evidence type="ECO:0000256" key="6">
    <source>
        <dbReference type="ARBA" id="ARBA00022833"/>
    </source>
</evidence>
<dbReference type="InterPro" id="IPR018164">
    <property type="entry name" value="Ala-tRNA-synth_IIc_N"/>
</dbReference>
<keyword evidence="14" id="KW-0175">Coiled coil</keyword>
<dbReference type="InterPro" id="IPR023033">
    <property type="entry name" value="Ala_tRNA_ligase_euk/bac"/>
</dbReference>
<keyword evidence="10 13" id="KW-0030">Aminoacyl-tRNA synthetase</keyword>
<comment type="function">
    <text evidence="11 13">Catalyzes the attachment of alanine to tRNA(Ala) in a two-step reaction: alanine is first activated by ATP to form Ala-AMP and then transferred to the acceptor end of tRNA(Ala). Also edits incorrectly charged Ser-tRNA(Ala) and Gly-tRNA(Ala) via its editing domain.</text>
</comment>
<feature type="domain" description="Alanyl-transfer RNA synthetases family profile" evidence="15">
    <location>
        <begin position="1"/>
        <end position="676"/>
    </location>
</feature>
<dbReference type="PROSITE" id="PS50860">
    <property type="entry name" value="AA_TRNA_LIGASE_II_ALA"/>
    <property type="match status" value="1"/>
</dbReference>
<keyword evidence="8 13" id="KW-0694">RNA-binding</keyword>
<dbReference type="InterPro" id="IPR002318">
    <property type="entry name" value="Ala-tRNA-lgiase_IIc"/>
</dbReference>
<sequence>MNSNEIRSSFLEYFESKGHKIMPSASLIPHDNSLLFTAAGMVPLKDFFLGNKDTNTPNMASSQKCIRTIDIDIIGDTDRHLSFFEMLGNFSVGKYFKEDAIKYSYEYITEILKVDSEKLWFTVYKNDDEAFNIWKNVIGVPEERIQRGDEDNFWHMNIPGPCGPCSEIFIDRGDKYGEDGGPIGGGEDRFIEIWNLVFMESIQDKPFEVVGELPEKNIDTGMGLERISMIMQEKENLFDTDLFQPLYKELISNTDKPDKKYEKIILDHVKSSTFMISDGVVPTNEGRGYVLRRLIRRAIRAYNQLKNKSSSLGYLIEIVIDIYKDSYPELVNNKDKIIKLFVKEEELFKKTLNKGIQEINSLISNNKTVTPKDAFYLFETFGFPFELTKEILLENEVDIDDKEFYKLYDEHKMKSKSGKNNNNDLFTFDVDLNDFVGYEQVNSLTKIYHIEKYKDNYIIFPEKNPFYFEAGGQISDQGIISFQDTSTEVIDVYQAANGATGLIVKNGNFTVDQEIELEVNKSFRSGVSKSHTAAHIVHTALRSILGDHVSQAGSNVAPGKFRFDFSHTEKVNAAELDEIFSLSNNAIFNDYDVNTEIMNIDDAKDQGALAFFGDKYDDDVRVVNIGDFSKELCGGTHVHNSNDVGLIVLLQESSIGSNLRRVEMLSGKYAYEFLSNAHKSYKSVADILQVSEENVSSKLQKQLETLEKYEEKINKFRNLELSNLINSIEDNFETINKFNVYVDEVLLETPNELRNFALQLINETKVDIVVLYASINGKNSIVGATKNNISLDISNIITEISKLYGGGASKDTDLSIGGGPNNFDTSQALDLAKELILKES</sequence>
<dbReference type="FunFam" id="3.30.980.10:FF:000004">
    <property type="entry name" value="Alanine--tRNA ligase, cytoplasmic"/>
    <property type="match status" value="1"/>
</dbReference>
<dbReference type="FunFam" id="3.30.54.20:FF:000001">
    <property type="entry name" value="Alanine--tRNA ligase"/>
    <property type="match status" value="1"/>
</dbReference>
<keyword evidence="2 13" id="KW-0820">tRNA-binding</keyword>
<dbReference type="InterPro" id="IPR018162">
    <property type="entry name" value="Ala-tRNA-ligase_IIc_anticod-bd"/>
</dbReference>
<gene>
    <name evidence="13" type="primary">alaS</name>
</gene>
<dbReference type="InterPro" id="IPR009000">
    <property type="entry name" value="Transl_B-barrel_sf"/>
</dbReference>
<comment type="catalytic activity">
    <reaction evidence="12 13">
        <text>tRNA(Ala) + L-alanine + ATP = L-alanyl-tRNA(Ala) + AMP + diphosphate</text>
        <dbReference type="Rhea" id="RHEA:12540"/>
        <dbReference type="Rhea" id="RHEA-COMP:9657"/>
        <dbReference type="Rhea" id="RHEA-COMP:9923"/>
        <dbReference type="ChEBI" id="CHEBI:30616"/>
        <dbReference type="ChEBI" id="CHEBI:33019"/>
        <dbReference type="ChEBI" id="CHEBI:57972"/>
        <dbReference type="ChEBI" id="CHEBI:78442"/>
        <dbReference type="ChEBI" id="CHEBI:78497"/>
        <dbReference type="ChEBI" id="CHEBI:456215"/>
        <dbReference type="EC" id="6.1.1.7"/>
    </reaction>
</comment>
<dbReference type="Gene3D" id="3.30.930.10">
    <property type="entry name" value="Bira Bifunctional Protein, Domain 2"/>
    <property type="match status" value="1"/>
</dbReference>
<evidence type="ECO:0000256" key="1">
    <source>
        <dbReference type="ARBA" id="ARBA00008226"/>
    </source>
</evidence>
<dbReference type="NCBIfam" id="TIGR00344">
    <property type="entry name" value="alaS"/>
    <property type="match status" value="1"/>
</dbReference>
<dbReference type="EC" id="6.1.1.7" evidence="13"/>
<dbReference type="Pfam" id="PF07973">
    <property type="entry name" value="tRNA_SAD"/>
    <property type="match status" value="1"/>
</dbReference>
<evidence type="ECO:0000259" key="15">
    <source>
        <dbReference type="PROSITE" id="PS50860"/>
    </source>
</evidence>
<dbReference type="SUPFAM" id="SSF50447">
    <property type="entry name" value="Translation proteins"/>
    <property type="match status" value="1"/>
</dbReference>
<comment type="cofactor">
    <cofactor evidence="13">
        <name>Zn(2+)</name>
        <dbReference type="ChEBI" id="CHEBI:29105"/>
    </cofactor>
    <text evidence="13">Binds 1 zinc ion per subunit.</text>
</comment>
<dbReference type="GO" id="GO:0004813">
    <property type="term" value="F:alanine-tRNA ligase activity"/>
    <property type="evidence" value="ECO:0007669"/>
    <property type="project" value="UniProtKB-UniRule"/>
</dbReference>
<dbReference type="CDD" id="cd00673">
    <property type="entry name" value="AlaRS_core"/>
    <property type="match status" value="1"/>
</dbReference>
<evidence type="ECO:0000256" key="12">
    <source>
        <dbReference type="ARBA" id="ARBA00048300"/>
    </source>
</evidence>
<dbReference type="GO" id="GO:0005524">
    <property type="term" value="F:ATP binding"/>
    <property type="evidence" value="ECO:0007669"/>
    <property type="project" value="UniProtKB-UniRule"/>
</dbReference>
<dbReference type="GO" id="GO:0006419">
    <property type="term" value="P:alanyl-tRNA aminoacylation"/>
    <property type="evidence" value="ECO:0007669"/>
    <property type="project" value="UniProtKB-UniRule"/>
</dbReference>
<comment type="subcellular location">
    <subcellularLocation>
        <location evidence="13">Cytoplasm</location>
    </subcellularLocation>
</comment>
<evidence type="ECO:0000256" key="14">
    <source>
        <dbReference type="SAM" id="Coils"/>
    </source>
</evidence>
<proteinExistence type="inferred from homology"/>
<dbReference type="PRINTS" id="PR00980">
    <property type="entry name" value="TRNASYNTHALA"/>
</dbReference>
<comment type="domain">
    <text evidence="13">Consists of three domains; the N-terminal catalytic domain, the editing domain and the C-terminal C-Ala domain. The editing domain removes incorrectly charged amino acids, while the C-Ala domain, along with tRNA(Ala), serves as a bridge to cooperatively bring together the editing and aminoacylation centers thus stimulating deacylation of misacylated tRNAs.</text>
</comment>
<dbReference type="HAMAP" id="MF_00036_B">
    <property type="entry name" value="Ala_tRNA_synth_B"/>
    <property type="match status" value="1"/>
</dbReference>
<evidence type="ECO:0000256" key="9">
    <source>
        <dbReference type="ARBA" id="ARBA00022917"/>
    </source>
</evidence>
<dbReference type="PANTHER" id="PTHR11777">
    <property type="entry name" value="ALANYL-TRNA SYNTHETASE"/>
    <property type="match status" value="1"/>
</dbReference>
<evidence type="ECO:0000256" key="8">
    <source>
        <dbReference type="ARBA" id="ARBA00022884"/>
    </source>
</evidence>
<dbReference type="InterPro" id="IPR050058">
    <property type="entry name" value="Ala-tRNA_ligase"/>
</dbReference>